<feature type="region of interest" description="Disordered" evidence="1">
    <location>
        <begin position="57"/>
        <end position="98"/>
    </location>
</feature>
<dbReference type="Proteomes" id="UP001212841">
    <property type="component" value="Unassembled WGS sequence"/>
</dbReference>
<protein>
    <recommendedName>
        <fullName evidence="2">Inhibitor of growth protein N-terminal histone-binding domain-containing protein</fullName>
    </recommendedName>
</protein>
<evidence type="ECO:0000313" key="3">
    <source>
        <dbReference type="EMBL" id="KAJ3034560.1"/>
    </source>
</evidence>
<organism evidence="3 4">
    <name type="scientific">Rhizophlyctis rosea</name>
    <dbReference type="NCBI Taxonomy" id="64517"/>
    <lineage>
        <taxon>Eukaryota</taxon>
        <taxon>Fungi</taxon>
        <taxon>Fungi incertae sedis</taxon>
        <taxon>Chytridiomycota</taxon>
        <taxon>Chytridiomycota incertae sedis</taxon>
        <taxon>Chytridiomycetes</taxon>
        <taxon>Rhizophlyctidales</taxon>
        <taxon>Rhizophlyctidaceae</taxon>
        <taxon>Rhizophlyctis</taxon>
    </lineage>
</organism>
<feature type="non-terminal residue" evidence="3">
    <location>
        <position position="190"/>
    </location>
</feature>
<dbReference type="AlphaFoldDB" id="A0AAD5X026"/>
<feature type="region of interest" description="Disordered" evidence="1">
    <location>
        <begin position="151"/>
        <end position="190"/>
    </location>
</feature>
<evidence type="ECO:0000313" key="4">
    <source>
        <dbReference type="Proteomes" id="UP001212841"/>
    </source>
</evidence>
<feature type="compositionally biased region" description="Low complexity" evidence="1">
    <location>
        <begin position="57"/>
        <end position="70"/>
    </location>
</feature>
<keyword evidence="4" id="KW-1185">Reference proteome</keyword>
<accession>A0AAD5X026</accession>
<feature type="domain" description="Inhibitor of growth protein N-terminal histone-binding" evidence="2">
    <location>
        <begin position="7"/>
        <end position="148"/>
    </location>
</feature>
<sequence length="190" mass="21119">MTDMILTLEEFVYSIEDIPKEITHVLSEMRLLDVEIQDLRHQTFRLAKQADKLHNSLYSPSCSSSNTTPHPRASRSRDPGSHQQTPEINGSRDEDKFETEEFEEMHKKVREGYARCEELCLRKVRMGERLVGLVDSHISRLSSLVEKVEDGGLGGGEWSSREGSGVDVTGNNSPAWTPFGKGGGGSSVGN</sequence>
<comment type="caution">
    <text evidence="3">The sequence shown here is derived from an EMBL/GenBank/DDBJ whole genome shotgun (WGS) entry which is preliminary data.</text>
</comment>
<dbReference type="EMBL" id="JADGJD010002145">
    <property type="protein sequence ID" value="KAJ3034560.1"/>
    <property type="molecule type" value="Genomic_DNA"/>
</dbReference>
<dbReference type="InterPro" id="IPR028651">
    <property type="entry name" value="ING_fam"/>
</dbReference>
<evidence type="ECO:0000256" key="1">
    <source>
        <dbReference type="SAM" id="MobiDB-lite"/>
    </source>
</evidence>
<feature type="compositionally biased region" description="Gly residues" evidence="1">
    <location>
        <begin position="180"/>
        <end position="190"/>
    </location>
</feature>
<dbReference type="Pfam" id="PF12998">
    <property type="entry name" value="ING"/>
    <property type="match status" value="1"/>
</dbReference>
<evidence type="ECO:0000259" key="2">
    <source>
        <dbReference type="SMART" id="SM01408"/>
    </source>
</evidence>
<dbReference type="Gene3D" id="6.10.140.1740">
    <property type="match status" value="1"/>
</dbReference>
<dbReference type="SMART" id="SM01408">
    <property type="entry name" value="ING"/>
    <property type="match status" value="1"/>
</dbReference>
<gene>
    <name evidence="3" type="ORF">HK097_004470</name>
</gene>
<proteinExistence type="predicted"/>
<dbReference type="PANTHER" id="PTHR10333">
    <property type="entry name" value="INHIBITOR OF GROWTH PROTEIN"/>
    <property type="match status" value="1"/>
</dbReference>
<dbReference type="InterPro" id="IPR024610">
    <property type="entry name" value="ING_N_histone-binding"/>
</dbReference>
<reference evidence="3" key="1">
    <citation type="submission" date="2020-05" db="EMBL/GenBank/DDBJ databases">
        <title>Phylogenomic resolution of chytrid fungi.</title>
        <authorList>
            <person name="Stajich J.E."/>
            <person name="Amses K."/>
            <person name="Simmons R."/>
            <person name="Seto K."/>
            <person name="Myers J."/>
            <person name="Bonds A."/>
            <person name="Quandt C.A."/>
            <person name="Barry K."/>
            <person name="Liu P."/>
            <person name="Grigoriev I."/>
            <person name="Longcore J.E."/>
            <person name="James T.Y."/>
        </authorList>
    </citation>
    <scope>NUCLEOTIDE SEQUENCE</scope>
    <source>
        <strain evidence="3">JEL0318</strain>
    </source>
</reference>
<name>A0AAD5X026_9FUNG</name>